<dbReference type="GO" id="GO:0000150">
    <property type="term" value="F:DNA strand exchange activity"/>
    <property type="evidence" value="ECO:0007669"/>
    <property type="project" value="InterPro"/>
</dbReference>
<protein>
    <submittedName>
        <fullName evidence="3">Helix-turn-helix domain of resolvase</fullName>
    </submittedName>
</protein>
<dbReference type="Gene3D" id="1.10.10.60">
    <property type="entry name" value="Homeodomain-like"/>
    <property type="match status" value="1"/>
</dbReference>
<organism evidence="3 4">
    <name type="scientific">Pirellulimonas nuda</name>
    <dbReference type="NCBI Taxonomy" id="2528009"/>
    <lineage>
        <taxon>Bacteria</taxon>
        <taxon>Pseudomonadati</taxon>
        <taxon>Planctomycetota</taxon>
        <taxon>Planctomycetia</taxon>
        <taxon>Pirellulales</taxon>
        <taxon>Lacipirellulaceae</taxon>
        <taxon>Pirellulimonas</taxon>
    </lineage>
</organism>
<sequence length="101" mass="11008">MDSEKGRPRALTPEKQERLIELAARGMSVGQAARRVGCSAKTVQRERRRSPLFDYLLGKARSGGPGRAPTLADRRGARGLGRSNRVGRWLRRVAAGGRSAP</sequence>
<evidence type="ECO:0000313" key="3">
    <source>
        <dbReference type="EMBL" id="QDU91524.1"/>
    </source>
</evidence>
<dbReference type="GO" id="GO:0003677">
    <property type="term" value="F:DNA binding"/>
    <property type="evidence" value="ECO:0007669"/>
    <property type="project" value="InterPro"/>
</dbReference>
<gene>
    <name evidence="3" type="ORF">Pla175_49530</name>
</gene>
<evidence type="ECO:0000259" key="2">
    <source>
        <dbReference type="Pfam" id="PF02796"/>
    </source>
</evidence>
<dbReference type="Pfam" id="PF02796">
    <property type="entry name" value="HTH_7"/>
    <property type="match status" value="1"/>
</dbReference>
<dbReference type="EMBL" id="CP036291">
    <property type="protein sequence ID" value="QDU91524.1"/>
    <property type="molecule type" value="Genomic_DNA"/>
</dbReference>
<dbReference type="KEGG" id="pnd:Pla175_49530"/>
<evidence type="ECO:0000256" key="1">
    <source>
        <dbReference type="SAM" id="MobiDB-lite"/>
    </source>
</evidence>
<accession>A0A518DJ60</accession>
<dbReference type="InterPro" id="IPR006120">
    <property type="entry name" value="Resolvase_HTH_dom"/>
</dbReference>
<dbReference type="RefSeq" id="WP_145291697.1">
    <property type="nucleotide sequence ID" value="NZ_CP036291.1"/>
</dbReference>
<keyword evidence="4" id="KW-1185">Reference proteome</keyword>
<name>A0A518DJ60_9BACT</name>
<proteinExistence type="predicted"/>
<dbReference type="Proteomes" id="UP000317429">
    <property type="component" value="Chromosome"/>
</dbReference>
<dbReference type="AlphaFoldDB" id="A0A518DJ60"/>
<feature type="domain" description="Resolvase HTH" evidence="2">
    <location>
        <begin position="6"/>
        <end position="44"/>
    </location>
</feature>
<dbReference type="InterPro" id="IPR009057">
    <property type="entry name" value="Homeodomain-like_sf"/>
</dbReference>
<feature type="region of interest" description="Disordered" evidence="1">
    <location>
        <begin position="57"/>
        <end position="79"/>
    </location>
</feature>
<evidence type="ECO:0000313" key="4">
    <source>
        <dbReference type="Proteomes" id="UP000317429"/>
    </source>
</evidence>
<dbReference type="SUPFAM" id="SSF46689">
    <property type="entry name" value="Homeodomain-like"/>
    <property type="match status" value="1"/>
</dbReference>
<reference evidence="3 4" key="1">
    <citation type="submission" date="2019-02" db="EMBL/GenBank/DDBJ databases">
        <title>Deep-cultivation of Planctomycetes and their phenomic and genomic characterization uncovers novel biology.</title>
        <authorList>
            <person name="Wiegand S."/>
            <person name="Jogler M."/>
            <person name="Boedeker C."/>
            <person name="Pinto D."/>
            <person name="Vollmers J."/>
            <person name="Rivas-Marin E."/>
            <person name="Kohn T."/>
            <person name="Peeters S.H."/>
            <person name="Heuer A."/>
            <person name="Rast P."/>
            <person name="Oberbeckmann S."/>
            <person name="Bunk B."/>
            <person name="Jeske O."/>
            <person name="Meyerdierks A."/>
            <person name="Storesund J.E."/>
            <person name="Kallscheuer N."/>
            <person name="Luecker S."/>
            <person name="Lage O.M."/>
            <person name="Pohl T."/>
            <person name="Merkel B.J."/>
            <person name="Hornburger P."/>
            <person name="Mueller R.-W."/>
            <person name="Bruemmer F."/>
            <person name="Labrenz M."/>
            <person name="Spormann A.M."/>
            <person name="Op den Camp H."/>
            <person name="Overmann J."/>
            <person name="Amann R."/>
            <person name="Jetten M.S.M."/>
            <person name="Mascher T."/>
            <person name="Medema M.H."/>
            <person name="Devos D.P."/>
            <person name="Kaster A.-K."/>
            <person name="Ovreas L."/>
            <person name="Rohde M."/>
            <person name="Galperin M.Y."/>
            <person name="Jogler C."/>
        </authorList>
    </citation>
    <scope>NUCLEOTIDE SEQUENCE [LARGE SCALE GENOMIC DNA]</scope>
    <source>
        <strain evidence="3 4">Pla175</strain>
    </source>
</reference>